<evidence type="ECO:0000313" key="2">
    <source>
        <dbReference type="Proteomes" id="UP000789375"/>
    </source>
</evidence>
<reference evidence="1" key="1">
    <citation type="submission" date="2021-06" db="EMBL/GenBank/DDBJ databases">
        <authorList>
            <person name="Kallberg Y."/>
            <person name="Tangrot J."/>
            <person name="Rosling A."/>
        </authorList>
    </citation>
    <scope>NUCLEOTIDE SEQUENCE</scope>
    <source>
        <strain evidence="1">87-6 pot B 2015</strain>
    </source>
</reference>
<gene>
    <name evidence="1" type="ORF">FMOSSE_LOCUS12765</name>
</gene>
<protein>
    <submittedName>
        <fullName evidence="1">12381_t:CDS:1</fullName>
    </submittedName>
</protein>
<comment type="caution">
    <text evidence="1">The sequence shown here is derived from an EMBL/GenBank/DDBJ whole genome shotgun (WGS) entry which is preliminary data.</text>
</comment>
<dbReference type="EMBL" id="CAJVPP010006474">
    <property type="protein sequence ID" value="CAG8678601.1"/>
    <property type="molecule type" value="Genomic_DNA"/>
</dbReference>
<sequence>MPRNSRSTSIKPLTLPFPPVITIEELLANAVKSKKANVTIPNSFIAYRMA</sequence>
<organism evidence="1 2">
    <name type="scientific">Funneliformis mosseae</name>
    <name type="common">Endomycorrhizal fungus</name>
    <name type="synonym">Glomus mosseae</name>
    <dbReference type="NCBI Taxonomy" id="27381"/>
    <lineage>
        <taxon>Eukaryota</taxon>
        <taxon>Fungi</taxon>
        <taxon>Fungi incertae sedis</taxon>
        <taxon>Mucoromycota</taxon>
        <taxon>Glomeromycotina</taxon>
        <taxon>Glomeromycetes</taxon>
        <taxon>Glomerales</taxon>
        <taxon>Glomeraceae</taxon>
        <taxon>Funneliformis</taxon>
    </lineage>
</organism>
<name>A0A9N9HJE5_FUNMO</name>
<accession>A0A9N9HJE5</accession>
<dbReference type="AlphaFoldDB" id="A0A9N9HJE5"/>
<evidence type="ECO:0000313" key="1">
    <source>
        <dbReference type="EMBL" id="CAG8678601.1"/>
    </source>
</evidence>
<keyword evidence="2" id="KW-1185">Reference proteome</keyword>
<feature type="non-terminal residue" evidence="1">
    <location>
        <position position="50"/>
    </location>
</feature>
<dbReference type="Proteomes" id="UP000789375">
    <property type="component" value="Unassembled WGS sequence"/>
</dbReference>
<proteinExistence type="predicted"/>